<reference evidence="8 9" key="1">
    <citation type="submission" date="2015-09" db="EMBL/GenBank/DDBJ databases">
        <title>Host preference determinants of Valsa canker pathogens revealed by comparative genomics.</title>
        <authorList>
            <person name="Yin Z."/>
            <person name="Huang L."/>
        </authorList>
    </citation>
    <scope>NUCLEOTIDE SEQUENCE [LARGE SCALE GENOMIC DNA]</scope>
    <source>
        <strain evidence="8 9">YSFL</strain>
    </source>
</reference>
<evidence type="ECO:0000256" key="5">
    <source>
        <dbReference type="ARBA" id="ARBA00023239"/>
    </source>
</evidence>
<dbReference type="InterPro" id="IPR002129">
    <property type="entry name" value="PyrdxlP-dep_de-COase"/>
</dbReference>
<dbReference type="AlphaFoldDB" id="A0A423WP38"/>
<evidence type="ECO:0000256" key="1">
    <source>
        <dbReference type="ARBA" id="ARBA00001933"/>
    </source>
</evidence>
<accession>A0A423WP38</accession>
<dbReference type="GO" id="GO:0030170">
    <property type="term" value="F:pyridoxal phosphate binding"/>
    <property type="evidence" value="ECO:0007669"/>
    <property type="project" value="InterPro"/>
</dbReference>
<keyword evidence="4 6" id="KW-0663">Pyridoxal phosphate</keyword>
<comment type="caution">
    <text evidence="8">The sequence shown here is derived from an EMBL/GenBank/DDBJ whole genome shotgun (WGS) entry which is preliminary data.</text>
</comment>
<dbReference type="EMBL" id="LJZO01000001">
    <property type="protein sequence ID" value="ROW05259.1"/>
    <property type="molecule type" value="Genomic_DNA"/>
</dbReference>
<proteinExistence type="inferred from homology"/>
<dbReference type="Pfam" id="PF00282">
    <property type="entry name" value="Pyridoxal_deC"/>
    <property type="match status" value="1"/>
</dbReference>
<dbReference type="GO" id="GO:0006520">
    <property type="term" value="P:amino acid metabolic process"/>
    <property type="evidence" value="ECO:0007669"/>
    <property type="project" value="InterPro"/>
</dbReference>
<dbReference type="PRINTS" id="PR00800">
    <property type="entry name" value="YHDCRBOXLASE"/>
</dbReference>
<name>A0A423WP38_CYTCH</name>
<evidence type="ECO:0000256" key="3">
    <source>
        <dbReference type="ARBA" id="ARBA00022793"/>
    </source>
</evidence>
<evidence type="ECO:0000256" key="7">
    <source>
        <dbReference type="RuleBase" id="RU000382"/>
    </source>
</evidence>
<evidence type="ECO:0000313" key="8">
    <source>
        <dbReference type="EMBL" id="ROW05259.1"/>
    </source>
</evidence>
<dbReference type="PANTHER" id="PTHR11999:SF70">
    <property type="entry name" value="MIP05841P"/>
    <property type="match status" value="1"/>
</dbReference>
<dbReference type="OrthoDB" id="639767at2759"/>
<comment type="similarity">
    <text evidence="2 7">Belongs to the group II decarboxylase family.</text>
</comment>
<dbReference type="STRING" id="252740.A0A423WP38"/>
<dbReference type="SUPFAM" id="SSF53383">
    <property type="entry name" value="PLP-dependent transferases"/>
    <property type="match status" value="1"/>
</dbReference>
<dbReference type="Gene3D" id="3.40.640.10">
    <property type="entry name" value="Type I PLP-dependent aspartate aminotransferase-like (Major domain)"/>
    <property type="match status" value="1"/>
</dbReference>
<gene>
    <name evidence="8" type="ORF">VSDG_00178</name>
</gene>
<feature type="modified residue" description="N6-(pyridoxal phosphate)lysine" evidence="6">
    <location>
        <position position="343"/>
    </location>
</feature>
<dbReference type="InterPro" id="IPR015422">
    <property type="entry name" value="PyrdxlP-dep_Trfase_small"/>
</dbReference>
<evidence type="ECO:0008006" key="10">
    <source>
        <dbReference type="Google" id="ProtNLM"/>
    </source>
</evidence>
<keyword evidence="3" id="KW-0210">Decarboxylase</keyword>
<organism evidence="8 9">
    <name type="scientific">Cytospora chrysosperma</name>
    <name type="common">Cytospora canker fungus</name>
    <name type="synonym">Sphaeria chrysosperma</name>
    <dbReference type="NCBI Taxonomy" id="252740"/>
    <lineage>
        <taxon>Eukaryota</taxon>
        <taxon>Fungi</taxon>
        <taxon>Dikarya</taxon>
        <taxon>Ascomycota</taxon>
        <taxon>Pezizomycotina</taxon>
        <taxon>Sordariomycetes</taxon>
        <taxon>Sordariomycetidae</taxon>
        <taxon>Diaporthales</taxon>
        <taxon>Cytosporaceae</taxon>
        <taxon>Cytospora</taxon>
    </lineage>
</organism>
<comment type="cofactor">
    <cofactor evidence="1 6 7">
        <name>pyridoxal 5'-phosphate</name>
        <dbReference type="ChEBI" id="CHEBI:597326"/>
    </cofactor>
</comment>
<keyword evidence="9" id="KW-1185">Reference proteome</keyword>
<dbReference type="GO" id="GO:0019752">
    <property type="term" value="P:carboxylic acid metabolic process"/>
    <property type="evidence" value="ECO:0007669"/>
    <property type="project" value="InterPro"/>
</dbReference>
<evidence type="ECO:0000313" key="9">
    <source>
        <dbReference type="Proteomes" id="UP000284375"/>
    </source>
</evidence>
<dbReference type="InterPro" id="IPR015424">
    <property type="entry name" value="PyrdxlP-dep_Trfase"/>
</dbReference>
<dbReference type="InterPro" id="IPR010977">
    <property type="entry name" value="Aromatic_deC"/>
</dbReference>
<dbReference type="PANTHER" id="PTHR11999">
    <property type="entry name" value="GROUP II PYRIDOXAL-5-PHOSPHATE DECARBOXYLASE"/>
    <property type="match status" value="1"/>
</dbReference>
<dbReference type="GO" id="GO:0005737">
    <property type="term" value="C:cytoplasm"/>
    <property type="evidence" value="ECO:0007669"/>
    <property type="project" value="TreeGrafter"/>
</dbReference>
<evidence type="ECO:0000256" key="4">
    <source>
        <dbReference type="ARBA" id="ARBA00022898"/>
    </source>
</evidence>
<dbReference type="Gene3D" id="3.90.1150.10">
    <property type="entry name" value="Aspartate Aminotransferase, domain 1"/>
    <property type="match status" value="1"/>
</dbReference>
<evidence type="ECO:0000256" key="6">
    <source>
        <dbReference type="PIRSR" id="PIRSR602129-50"/>
    </source>
</evidence>
<dbReference type="Gene3D" id="1.20.1340.10">
    <property type="entry name" value="dopa decarboxylase, N-terminal domain"/>
    <property type="match status" value="1"/>
</dbReference>
<sequence>MDTQEFRDAAKASVDHIADYYENITDHSVVSQVEPGYLRKLLPRSAPEDGEAWEAIRSDIDSKIVPGLSHWQSPNFMAFFPCPSSYPSILGELYSAAFTGACFNWICSPAATELETIVLDWLAQLLGLPATYLSSGPTRGGGVIHGSASESVMTMMVAARDKYLRETLPAVGGGEGDAPDEEALEDLTMRKRARMVALGSAACHSSTKKAASILGVRYAAVPVSSATGYAMTGPALAETLAMCRARGWEPFFLTATLGTTDTCAVDDFEGIADALDEHARGFAAADDDNSNDEVPARKKGEVWVHVDAAYAGAALVTPEAQRAAGGGVRHLRRFHSLNTNMHKWLLTNFDASCSFVASRGWLEASALGGAELPVYRNAYSDGGLVTDYRNWQVPLGRRFRSLKVWFVLRSYGGRGLREYIRRGVRQGELFAGLVAARPDLFEVLAGPAFALTVFRMAAPTRGGAQAEEEGGEEEQRNALTRRLYDEVNRTGKIWVTGTVLEGRFAIRVMTGNRLTEEEHVRAAFGLFQATAERIPIAPGQQPISLAAMPRVVFVPVNIFIPINTTVVILMIPSVPASG</sequence>
<dbReference type="GO" id="GO:0016831">
    <property type="term" value="F:carboxy-lyase activity"/>
    <property type="evidence" value="ECO:0007669"/>
    <property type="project" value="UniProtKB-KW"/>
</dbReference>
<evidence type="ECO:0000256" key="2">
    <source>
        <dbReference type="ARBA" id="ARBA00009533"/>
    </source>
</evidence>
<dbReference type="InterPro" id="IPR015421">
    <property type="entry name" value="PyrdxlP-dep_Trfase_major"/>
</dbReference>
<protein>
    <recommendedName>
        <fullName evidence="10">Aromatic-L-amino-acid decarboxylase</fullName>
    </recommendedName>
</protein>
<keyword evidence="5 7" id="KW-0456">Lyase</keyword>
<dbReference type="Proteomes" id="UP000284375">
    <property type="component" value="Unassembled WGS sequence"/>
</dbReference>